<feature type="compositionally biased region" description="Low complexity" evidence="2">
    <location>
        <begin position="356"/>
        <end position="368"/>
    </location>
</feature>
<name>A0A2G5U7G2_9PELO</name>
<feature type="compositionally biased region" description="Polar residues" evidence="2">
    <location>
        <begin position="694"/>
        <end position="703"/>
    </location>
</feature>
<keyword evidence="1" id="KW-0862">Zinc</keyword>
<gene>
    <name evidence="4" type="primary">Cnig_chr_IV.g14807</name>
    <name evidence="4" type="ORF">B9Z55_014807</name>
</gene>
<feature type="compositionally biased region" description="Polar residues" evidence="2">
    <location>
        <begin position="52"/>
        <end position="70"/>
    </location>
</feature>
<dbReference type="Proteomes" id="UP000230233">
    <property type="component" value="Chromosome IV"/>
</dbReference>
<dbReference type="SUPFAM" id="SSF57756">
    <property type="entry name" value="Retrovirus zinc finger-like domains"/>
    <property type="match status" value="1"/>
</dbReference>
<feature type="compositionally biased region" description="Polar residues" evidence="2">
    <location>
        <begin position="600"/>
        <end position="624"/>
    </location>
</feature>
<comment type="caution">
    <text evidence="4">The sequence shown here is derived from an EMBL/GenBank/DDBJ whole genome shotgun (WGS) entry which is preliminary data.</text>
</comment>
<feature type="compositionally biased region" description="Polar residues" evidence="2">
    <location>
        <begin position="1026"/>
        <end position="1036"/>
    </location>
</feature>
<protein>
    <recommendedName>
        <fullName evidence="3">CCHC-type domain-containing protein</fullName>
    </recommendedName>
</protein>
<dbReference type="InterPro" id="IPR021109">
    <property type="entry name" value="Peptidase_aspartic_dom_sf"/>
</dbReference>
<reference evidence="5" key="1">
    <citation type="submission" date="2017-10" db="EMBL/GenBank/DDBJ databases">
        <title>Rapid genome shrinkage in a self-fertile nematode reveals novel sperm competition proteins.</title>
        <authorList>
            <person name="Yin D."/>
            <person name="Schwarz E.M."/>
            <person name="Thomas C.G."/>
            <person name="Felde R.L."/>
            <person name="Korf I.F."/>
            <person name="Cutter A.D."/>
            <person name="Schartner C.M."/>
            <person name="Ralston E.J."/>
            <person name="Meyer B.J."/>
            <person name="Haag E.S."/>
        </authorList>
    </citation>
    <scope>NUCLEOTIDE SEQUENCE [LARGE SCALE GENOMIC DNA]</scope>
    <source>
        <strain evidence="5">JU1422</strain>
    </source>
</reference>
<evidence type="ECO:0000256" key="2">
    <source>
        <dbReference type="SAM" id="MobiDB-lite"/>
    </source>
</evidence>
<feature type="region of interest" description="Disordered" evidence="2">
    <location>
        <begin position="52"/>
        <end position="71"/>
    </location>
</feature>
<evidence type="ECO:0000256" key="1">
    <source>
        <dbReference type="PROSITE-ProRule" id="PRU00047"/>
    </source>
</evidence>
<keyword evidence="1" id="KW-0863">Zinc-finger</keyword>
<dbReference type="GO" id="GO:0005737">
    <property type="term" value="C:cytoplasm"/>
    <property type="evidence" value="ECO:0007669"/>
    <property type="project" value="UniProtKB-ARBA"/>
</dbReference>
<dbReference type="GO" id="GO:0003676">
    <property type="term" value="F:nucleic acid binding"/>
    <property type="evidence" value="ECO:0007669"/>
    <property type="project" value="InterPro"/>
</dbReference>
<dbReference type="Gene3D" id="2.40.70.10">
    <property type="entry name" value="Acid Proteases"/>
    <property type="match status" value="1"/>
</dbReference>
<evidence type="ECO:0000259" key="3">
    <source>
        <dbReference type="PROSITE" id="PS50158"/>
    </source>
</evidence>
<dbReference type="GO" id="GO:0008270">
    <property type="term" value="F:zinc ion binding"/>
    <property type="evidence" value="ECO:0007669"/>
    <property type="project" value="UniProtKB-KW"/>
</dbReference>
<evidence type="ECO:0000313" key="4">
    <source>
        <dbReference type="EMBL" id="PIC35447.1"/>
    </source>
</evidence>
<dbReference type="EMBL" id="PDUG01000004">
    <property type="protein sequence ID" value="PIC35447.1"/>
    <property type="molecule type" value="Genomic_DNA"/>
</dbReference>
<dbReference type="PROSITE" id="PS50158">
    <property type="entry name" value="ZF_CCHC"/>
    <property type="match status" value="1"/>
</dbReference>
<feature type="compositionally biased region" description="Basic and acidic residues" evidence="2">
    <location>
        <begin position="159"/>
        <end position="172"/>
    </location>
</feature>
<feature type="compositionally biased region" description="Polar residues" evidence="2">
    <location>
        <begin position="454"/>
        <end position="467"/>
    </location>
</feature>
<feature type="region of interest" description="Disordered" evidence="2">
    <location>
        <begin position="691"/>
        <end position="724"/>
    </location>
</feature>
<feature type="region of interest" description="Disordered" evidence="2">
    <location>
        <begin position="154"/>
        <end position="237"/>
    </location>
</feature>
<dbReference type="InterPro" id="IPR036875">
    <property type="entry name" value="Znf_CCHC_sf"/>
</dbReference>
<feature type="compositionally biased region" description="Polar residues" evidence="2">
    <location>
        <begin position="197"/>
        <end position="214"/>
    </location>
</feature>
<organism evidence="4 5">
    <name type="scientific">Caenorhabditis nigoni</name>
    <dbReference type="NCBI Taxonomy" id="1611254"/>
    <lineage>
        <taxon>Eukaryota</taxon>
        <taxon>Metazoa</taxon>
        <taxon>Ecdysozoa</taxon>
        <taxon>Nematoda</taxon>
        <taxon>Chromadorea</taxon>
        <taxon>Rhabditida</taxon>
        <taxon>Rhabditina</taxon>
        <taxon>Rhabditomorpha</taxon>
        <taxon>Rhabditoidea</taxon>
        <taxon>Rhabditidae</taxon>
        <taxon>Peloderinae</taxon>
        <taxon>Caenorhabditis</taxon>
    </lineage>
</organism>
<dbReference type="AlphaFoldDB" id="A0A2G5U7G2"/>
<evidence type="ECO:0000313" key="5">
    <source>
        <dbReference type="Proteomes" id="UP000230233"/>
    </source>
</evidence>
<feature type="compositionally biased region" description="Polar residues" evidence="2">
    <location>
        <begin position="378"/>
        <end position="437"/>
    </location>
</feature>
<feature type="compositionally biased region" description="Basic and acidic residues" evidence="2">
    <location>
        <begin position="468"/>
        <end position="477"/>
    </location>
</feature>
<feature type="region of interest" description="Disordered" evidence="2">
    <location>
        <begin position="356"/>
        <end position="481"/>
    </location>
</feature>
<sequence>MVFPELPTQVQECVKSKQFQVMESKVSVEVIPDERSKNSFVAKRMNTNITSSSQFADSSGNKTISSTTEEASVVHPIGEGGEMQRVQDGGTSQFESDQLGRNKEDQEVLQVKGTVKTSREGVPGREKFSEIAGGENERGCTRHTENGLYAVVPIGQTGHRGDSSELTSKHCSENVGDGTPSEFSDKLVSGDGHQTIDDNGSDQAQQGQMSSSPSLGVAGEGSRAKHSTPPGSGDGDKVKLLKASELEQIAILTMKEFSRKEVKVRPHCNQGFQNFSDSVWSCDGACSFKDVSTDEDRTVLFLALSVKEARDCADEAQKELIIGTVRNLIEQCTQRVVNAGDTKSFKEDIQMLMNTNTNELSSNSNQNEESLEEASRGESFSTPGLQAHQAASSSIFMPPEQLSSLDRSADNSIQSRQEQEWSSTNKGNNSIQCQNNARGRGLGNQAVNEDSYPVGQNSYQNNSSQERQQAEQSKEQPKQSWHMWRYRDQLRSIKKEDDESVNDFFSRVSEVASKAYIDTDSAYAKDNIMYSFLLGLPMDMRIAVQSKDLTTVEEFLEEACKFEYFSTPNFQTQQTTSMKVRNEWWPILNRLNDLLNQVSQRDGNFNQSSPNQQPTNGQRSSNQVGWKAQQPRRTKVVTCFSCGTQGHYANRCSVKASNKLFEAFEKEIRKREKRTEILMQRHEELTAATLAATQKQSKGSSEADQVKPHERYRSSYKENENTDGQWSCFDEAAPTRSCTDNHSIEITPRRPRVTSSSNRQLPLEKVEKGTQDNTFTSNSRFARSNEHLQELNKGHESVAGKKPHVSEADELVDVIKAMPKMIPHHEDDEGAWKTATRFTEHEEETSTNTYEQLIPRSKIFRQTGLCHFCDQFGHMVEQCPFYNAEEATRRTVLEKVPISSSIPSKETLPVTPIMVNGERYRGLVNTGPSFIFTGVNMSQRLKIKPTSTLVTPQVIVLEHGHMDIVASAWITLTVGSFTTEHKLHFTADPCTTEDYEFILGSEFISRMLRAERNCGEGQMEERMPSPITSSTNLDTLQGNFKKSQNQAERKTDGTTRHVQVKHNIRGYLRRTRSTACSTGTIPRSEKKN</sequence>
<feature type="region of interest" description="Disordered" evidence="2">
    <location>
        <begin position="81"/>
        <end position="105"/>
    </location>
</feature>
<feature type="region of interest" description="Disordered" evidence="2">
    <location>
        <begin position="600"/>
        <end position="629"/>
    </location>
</feature>
<feature type="region of interest" description="Disordered" evidence="2">
    <location>
        <begin position="1017"/>
        <end position="1036"/>
    </location>
</feature>
<keyword evidence="1" id="KW-0479">Metal-binding</keyword>
<feature type="compositionally biased region" description="Basic and acidic residues" evidence="2">
    <location>
        <begin position="704"/>
        <end position="720"/>
    </location>
</feature>
<proteinExistence type="predicted"/>
<keyword evidence="5" id="KW-1185">Reference proteome</keyword>
<dbReference type="InterPro" id="IPR001878">
    <property type="entry name" value="Znf_CCHC"/>
</dbReference>
<feature type="region of interest" description="Disordered" evidence="2">
    <location>
        <begin position="738"/>
        <end position="760"/>
    </location>
</feature>
<feature type="domain" description="CCHC-type" evidence="3">
    <location>
        <begin position="639"/>
        <end position="652"/>
    </location>
</feature>
<accession>A0A2G5U7G2</accession>
<dbReference type="SMART" id="SM00343">
    <property type="entry name" value="ZnF_C2HC"/>
    <property type="match status" value="2"/>
</dbReference>
<dbReference type="GO" id="GO:0019899">
    <property type="term" value="F:enzyme binding"/>
    <property type="evidence" value="ECO:0007669"/>
    <property type="project" value="UniProtKB-ARBA"/>
</dbReference>